<proteinExistence type="predicted"/>
<keyword evidence="2" id="KW-0732">Signal</keyword>
<sequence length="421" mass="45276">MFIQPLLFSTIWSLTSKLISAASSDIFDLYATTTSSSSIQLNPLGVTSDNVIAIGADVTKLDIQILEDGKAKIQNTNYYLYVNQDNQLTYNSQGSSIFFISGKHLHYNEYYTFLACSISDNNYEIYLDDQSSASPCDSPISFSFRPRKTDNNNIITSYVPSALGSTQTNFDETIFTADSTDDGSLVFTSDSDGTTGLPLTADDNDDDSNTNSVTTIYSTKTLGGGVIPITTISGDVKTSLSTGYSVLTYTSTVMVPVTETFTSKGQDTVIMVTTYLTPLETCITTTRLSTIYSAVSTETITYLTCADDACKTTLTSTLELVHGSTLYTKTFKNESSTISQTSSGNRALPTSNSGDDSEDDSSSTESNTRFNSLVTVFSSLTSVAGNFTDELFGNSSSANDAHVLKGFSLVSLITIFGLILI</sequence>
<dbReference type="GeneID" id="30965623"/>
<accession>A0A1D2VD33</accession>
<keyword evidence="4" id="KW-1185">Reference proteome</keyword>
<feature type="chain" id="PRO_5008910398" description="Hyphally-regulated cell wall protein N-terminal domain-containing protein" evidence="2">
    <location>
        <begin position="22"/>
        <end position="421"/>
    </location>
</feature>
<evidence type="ECO:0000256" key="2">
    <source>
        <dbReference type="SAM" id="SignalP"/>
    </source>
</evidence>
<dbReference type="AlphaFoldDB" id="A0A1D2VD33"/>
<feature type="signal peptide" evidence="2">
    <location>
        <begin position="1"/>
        <end position="21"/>
    </location>
</feature>
<protein>
    <recommendedName>
        <fullName evidence="5">Hyphally-regulated cell wall protein N-terminal domain-containing protein</fullName>
    </recommendedName>
</protein>
<name>A0A1D2VD33_9ASCO</name>
<reference evidence="4" key="1">
    <citation type="submission" date="2016-05" db="EMBL/GenBank/DDBJ databases">
        <title>Comparative genomics of biotechnologically important yeasts.</title>
        <authorList>
            <consortium name="DOE Joint Genome Institute"/>
            <person name="Riley R."/>
            <person name="Haridas S."/>
            <person name="Wolfe K.H."/>
            <person name="Lopes M.R."/>
            <person name="Hittinger C.T."/>
            <person name="Goker M."/>
            <person name="Salamov A."/>
            <person name="Wisecaver J."/>
            <person name="Long T.M."/>
            <person name="Aerts A.L."/>
            <person name="Barry K."/>
            <person name="Choi C."/>
            <person name="Clum A."/>
            <person name="Coughlan A.Y."/>
            <person name="Deshpande S."/>
            <person name="Douglass A.P."/>
            <person name="Hanson S.J."/>
            <person name="Klenk H.-P."/>
            <person name="Labutti K."/>
            <person name="Lapidus A."/>
            <person name="Lindquist E."/>
            <person name="Lipzen A."/>
            <person name="Meier-Kolthoff J.P."/>
            <person name="Ohm R.A."/>
            <person name="Otillar R.P."/>
            <person name="Pangilinan J."/>
            <person name="Peng Y."/>
            <person name="Rokas A."/>
            <person name="Rosa C.A."/>
            <person name="Scheuner C."/>
            <person name="Sibirny A.A."/>
            <person name="Slot J.C."/>
            <person name="Stielow J.B."/>
            <person name="Sun H."/>
            <person name="Kurtzman C.P."/>
            <person name="Blackwell M."/>
            <person name="Grigoriev I.V."/>
            <person name="Jeffries T.W."/>
        </authorList>
    </citation>
    <scope>NUCLEOTIDE SEQUENCE [LARGE SCALE GENOMIC DNA]</scope>
    <source>
        <strain evidence="4">DSM 1968</strain>
    </source>
</reference>
<gene>
    <name evidence="3" type="ORF">ASCRUDRAFT_71734</name>
</gene>
<dbReference type="Proteomes" id="UP000095038">
    <property type="component" value="Unassembled WGS sequence"/>
</dbReference>
<dbReference type="RefSeq" id="XP_020045684.1">
    <property type="nucleotide sequence ID" value="XM_020191987.1"/>
</dbReference>
<organism evidence="3 4">
    <name type="scientific">Ascoidea rubescens DSM 1968</name>
    <dbReference type="NCBI Taxonomy" id="1344418"/>
    <lineage>
        <taxon>Eukaryota</taxon>
        <taxon>Fungi</taxon>
        <taxon>Dikarya</taxon>
        <taxon>Ascomycota</taxon>
        <taxon>Saccharomycotina</taxon>
        <taxon>Saccharomycetes</taxon>
        <taxon>Ascoideaceae</taxon>
        <taxon>Ascoidea</taxon>
    </lineage>
</organism>
<feature type="compositionally biased region" description="Polar residues" evidence="1">
    <location>
        <begin position="337"/>
        <end position="349"/>
    </location>
</feature>
<evidence type="ECO:0000256" key="1">
    <source>
        <dbReference type="SAM" id="MobiDB-lite"/>
    </source>
</evidence>
<feature type="region of interest" description="Disordered" evidence="1">
    <location>
        <begin position="337"/>
        <end position="367"/>
    </location>
</feature>
<evidence type="ECO:0000313" key="3">
    <source>
        <dbReference type="EMBL" id="ODV59377.1"/>
    </source>
</evidence>
<dbReference type="InParanoid" id="A0A1D2VD33"/>
<evidence type="ECO:0008006" key="5">
    <source>
        <dbReference type="Google" id="ProtNLM"/>
    </source>
</evidence>
<evidence type="ECO:0000313" key="4">
    <source>
        <dbReference type="Proteomes" id="UP000095038"/>
    </source>
</evidence>
<dbReference type="EMBL" id="KV454486">
    <property type="protein sequence ID" value="ODV59377.1"/>
    <property type="molecule type" value="Genomic_DNA"/>
</dbReference>